<gene>
    <name evidence="1" type="ORF">S01H1_52358</name>
</gene>
<feature type="non-terminal residue" evidence="1">
    <location>
        <position position="259"/>
    </location>
</feature>
<feature type="non-terminal residue" evidence="1">
    <location>
        <position position="1"/>
    </location>
</feature>
<reference evidence="1" key="1">
    <citation type="journal article" date="2014" name="Front. Microbiol.">
        <title>High frequency of phylogenetically diverse reductive dehalogenase-homologous genes in deep subseafloor sedimentary metagenomes.</title>
        <authorList>
            <person name="Kawai M."/>
            <person name="Futagami T."/>
            <person name="Toyoda A."/>
            <person name="Takaki Y."/>
            <person name="Nishi S."/>
            <person name="Hori S."/>
            <person name="Arai W."/>
            <person name="Tsubouchi T."/>
            <person name="Morono Y."/>
            <person name="Uchiyama I."/>
            <person name="Ito T."/>
            <person name="Fujiyama A."/>
            <person name="Inagaki F."/>
            <person name="Takami H."/>
        </authorList>
    </citation>
    <scope>NUCLEOTIDE SEQUENCE</scope>
    <source>
        <strain evidence="1">Expedition CK06-06</strain>
    </source>
</reference>
<sequence>ASVERVVYVFMPSSRATIYVYTMTSATLGGSFFQADDYGPTYINIMVGKVQASIESSSYDIEQRAGLHVLLIIRLKNIGSVAGYIVPTCTWTIGDIDDVQYTISEYLDPGGAHTWNFTKVMPSSSMYIGFTAWHWDIDAEAWVEAVTQGPYLIKLVEETPPDPDEWLEYYYELKRVQDEEKVKLAALDAEFNFWDETIDGRIEVQRNSWWDTTWSFLGGAIDFSLGLLTGDVIKLDDARKAWDKVWEDLAFSWPNVEKY</sequence>
<dbReference type="AlphaFoldDB" id="X0VTA7"/>
<evidence type="ECO:0000313" key="1">
    <source>
        <dbReference type="EMBL" id="GAG15693.1"/>
    </source>
</evidence>
<accession>X0VTA7</accession>
<protein>
    <submittedName>
        <fullName evidence="1">Uncharacterized protein</fullName>
    </submittedName>
</protein>
<organism evidence="1">
    <name type="scientific">marine sediment metagenome</name>
    <dbReference type="NCBI Taxonomy" id="412755"/>
    <lineage>
        <taxon>unclassified sequences</taxon>
        <taxon>metagenomes</taxon>
        <taxon>ecological metagenomes</taxon>
    </lineage>
</organism>
<comment type="caution">
    <text evidence="1">The sequence shown here is derived from an EMBL/GenBank/DDBJ whole genome shotgun (WGS) entry which is preliminary data.</text>
</comment>
<proteinExistence type="predicted"/>
<name>X0VTA7_9ZZZZ</name>
<dbReference type="EMBL" id="BARS01033838">
    <property type="protein sequence ID" value="GAG15693.1"/>
    <property type="molecule type" value="Genomic_DNA"/>
</dbReference>